<dbReference type="Pfam" id="PF23666">
    <property type="entry name" value="Rcc01698_C"/>
    <property type="match status" value="1"/>
</dbReference>
<evidence type="ECO:0000259" key="1">
    <source>
        <dbReference type="Pfam" id="PF13550"/>
    </source>
</evidence>
<evidence type="ECO:0000313" key="3">
    <source>
        <dbReference type="EMBL" id="URW75458.1"/>
    </source>
</evidence>
<proteinExistence type="predicted"/>
<dbReference type="Pfam" id="PF13550">
    <property type="entry name" value="Phage-tail_3"/>
    <property type="match status" value="1"/>
</dbReference>
<evidence type="ECO:0000259" key="2">
    <source>
        <dbReference type="Pfam" id="PF23666"/>
    </source>
</evidence>
<dbReference type="RefSeq" id="WP_250751671.1">
    <property type="nucleotide sequence ID" value="NZ_CP098401.1"/>
</dbReference>
<dbReference type="EMBL" id="CP098401">
    <property type="protein sequence ID" value="URW75458.1"/>
    <property type="molecule type" value="Genomic_DNA"/>
</dbReference>
<dbReference type="InterPro" id="IPR056490">
    <property type="entry name" value="Rcc01698_C"/>
</dbReference>
<dbReference type="InterPro" id="IPR032876">
    <property type="entry name" value="J_dom"/>
</dbReference>
<feature type="domain" description="Rcc01698-like C-terminal" evidence="2">
    <location>
        <begin position="473"/>
        <end position="568"/>
    </location>
</feature>
<dbReference type="Proteomes" id="UP001055580">
    <property type="component" value="Chromosome"/>
</dbReference>
<organism evidence="3 4">
    <name type="scientific">Sphingomonas donggukensis</name>
    <dbReference type="NCBI Taxonomy" id="2949093"/>
    <lineage>
        <taxon>Bacteria</taxon>
        <taxon>Pseudomonadati</taxon>
        <taxon>Pseudomonadota</taxon>
        <taxon>Alphaproteobacteria</taxon>
        <taxon>Sphingomonadales</taxon>
        <taxon>Sphingomonadaceae</taxon>
        <taxon>Sphingomonas</taxon>
    </lineage>
</organism>
<gene>
    <name evidence="3" type="ORF">M9980_13130</name>
</gene>
<evidence type="ECO:0000313" key="4">
    <source>
        <dbReference type="Proteomes" id="UP001055580"/>
    </source>
</evidence>
<reference evidence="3" key="1">
    <citation type="submission" date="2022-05" db="EMBL/GenBank/DDBJ databases">
        <title>Sphingomonas sp. strain RMG20 Genome sequencing and assembly.</title>
        <authorList>
            <person name="Kim I."/>
        </authorList>
    </citation>
    <scope>NUCLEOTIDE SEQUENCE</scope>
    <source>
        <strain evidence="3">RMG20</strain>
    </source>
</reference>
<feature type="domain" description="Tip attachment protein J" evidence="1">
    <location>
        <begin position="260"/>
        <end position="378"/>
    </location>
</feature>
<name>A0ABY4TSR6_9SPHN</name>
<protein>
    <submittedName>
        <fullName evidence="3">Phage tail protein</fullName>
    </submittedName>
</protein>
<keyword evidence="4" id="KW-1185">Reference proteome</keyword>
<sequence>MATVILTAVGTVVAGPIGGAIGAIAGQAIDNAIFKPPTREGPRLTELALQSSSYGAPIPKLFGTMRVAGTVIWSTDLIEHVTTSGGGKSRPATRTYSYAASFAVALSGRPIASIGRIWADGNLLRGAAGDWKMPVQFRVHAGDEDQDADPLITSAEGIALAPAHRGIAYVVFEDLALAEFGNRIPSLTFEVTADAGPVSCGGIVTALSDGAVDGAGATLPLGGYSAYGDSLRSVVATLAEVSGAWSDGDGGALTEGAGPVSEIVDAGTGGKGRARRAIAPADTAPRSVTVQYYDAARDYQTGLQVAARPGGGQRVLRVELPAVLDAGAAKTLAAATLTRIDVARERRVVTLDWRSIALAPGARVAITGEAGVWRVAGWSLEGMALTLELVRIARAPIATAATPGRVVSAPDLAVGETVLHAFEMPPVDDTLLTAPRLTIAAAGTGPGWRGAALQLSLDGGARWVAVGERRAPAVLGWVAESLAAAGATLVDRHNALTVTLATEAMTLGDADAAAVDGGANLAIVGDELIQFERAEPLGGAAWRLSGLWRGRRGTEWAAGAAGAGDRFVLIDAAALNDVALPLSAVGGTATVLASGAGGEVTASTAISGDSVRPPSPVHGRSDVLDGIARLRWIRRSRSGWRWSDGIDAPLAEEREAYRVEIGSAAIETTMAEIAPPAASEGIASVRQIGTYGSSRARFLTDIAS</sequence>
<accession>A0ABY4TSR6</accession>